<evidence type="ECO:0000259" key="5">
    <source>
        <dbReference type="PROSITE" id="PS51891"/>
    </source>
</evidence>
<dbReference type="Proteomes" id="UP000738349">
    <property type="component" value="Unassembled WGS sequence"/>
</dbReference>
<evidence type="ECO:0000256" key="3">
    <source>
        <dbReference type="ARBA" id="ARBA00022833"/>
    </source>
</evidence>
<dbReference type="PANTHER" id="PTHR33337">
    <property type="entry name" value="GFA DOMAIN-CONTAINING PROTEIN"/>
    <property type="match status" value="1"/>
</dbReference>
<dbReference type="InterPro" id="IPR011057">
    <property type="entry name" value="Mss4-like_sf"/>
</dbReference>
<evidence type="ECO:0000256" key="2">
    <source>
        <dbReference type="ARBA" id="ARBA00022723"/>
    </source>
</evidence>
<dbReference type="InterPro" id="IPR006913">
    <property type="entry name" value="CENP-V/GFA"/>
</dbReference>
<dbReference type="SUPFAM" id="SSF51316">
    <property type="entry name" value="Mss4-like"/>
    <property type="match status" value="1"/>
</dbReference>
<gene>
    <name evidence="6" type="ORF">EDB81DRAFT_312714</name>
</gene>
<feature type="domain" description="CENP-V/GFA" evidence="5">
    <location>
        <begin position="18"/>
        <end position="139"/>
    </location>
</feature>
<dbReference type="GO" id="GO:0016846">
    <property type="term" value="F:carbon-sulfur lyase activity"/>
    <property type="evidence" value="ECO:0007669"/>
    <property type="project" value="InterPro"/>
</dbReference>
<reference evidence="6" key="1">
    <citation type="journal article" date="2021" name="Nat. Commun.">
        <title>Genetic determinants of endophytism in the Arabidopsis root mycobiome.</title>
        <authorList>
            <person name="Mesny F."/>
            <person name="Miyauchi S."/>
            <person name="Thiergart T."/>
            <person name="Pickel B."/>
            <person name="Atanasova L."/>
            <person name="Karlsson M."/>
            <person name="Huettel B."/>
            <person name="Barry K.W."/>
            <person name="Haridas S."/>
            <person name="Chen C."/>
            <person name="Bauer D."/>
            <person name="Andreopoulos W."/>
            <person name="Pangilinan J."/>
            <person name="LaButti K."/>
            <person name="Riley R."/>
            <person name="Lipzen A."/>
            <person name="Clum A."/>
            <person name="Drula E."/>
            <person name="Henrissat B."/>
            <person name="Kohler A."/>
            <person name="Grigoriev I.V."/>
            <person name="Martin F.M."/>
            <person name="Hacquard S."/>
        </authorList>
    </citation>
    <scope>NUCLEOTIDE SEQUENCE</scope>
    <source>
        <strain evidence="6">MPI-CAGE-AT-0147</strain>
    </source>
</reference>
<comment type="caution">
    <text evidence="6">The sequence shown here is derived from an EMBL/GenBank/DDBJ whole genome shotgun (WGS) entry which is preliminary data.</text>
</comment>
<organism evidence="6 7">
    <name type="scientific">Dactylonectria macrodidyma</name>
    <dbReference type="NCBI Taxonomy" id="307937"/>
    <lineage>
        <taxon>Eukaryota</taxon>
        <taxon>Fungi</taxon>
        <taxon>Dikarya</taxon>
        <taxon>Ascomycota</taxon>
        <taxon>Pezizomycotina</taxon>
        <taxon>Sordariomycetes</taxon>
        <taxon>Hypocreomycetidae</taxon>
        <taxon>Hypocreales</taxon>
        <taxon>Nectriaceae</taxon>
        <taxon>Dactylonectria</taxon>
    </lineage>
</organism>
<dbReference type="AlphaFoldDB" id="A0A9P9D571"/>
<dbReference type="OrthoDB" id="6329284at2759"/>
<evidence type="ECO:0000256" key="1">
    <source>
        <dbReference type="ARBA" id="ARBA00005495"/>
    </source>
</evidence>
<comment type="similarity">
    <text evidence="1">Belongs to the Gfa family.</text>
</comment>
<dbReference type="Gene3D" id="3.90.1590.10">
    <property type="entry name" value="glutathione-dependent formaldehyde- activating enzyme (gfa)"/>
    <property type="match status" value="1"/>
</dbReference>
<name>A0A9P9D571_9HYPO</name>
<proteinExistence type="inferred from homology"/>
<keyword evidence="3" id="KW-0862">Zinc</keyword>
<keyword evidence="2" id="KW-0479">Metal-binding</keyword>
<evidence type="ECO:0000256" key="4">
    <source>
        <dbReference type="ARBA" id="ARBA00023239"/>
    </source>
</evidence>
<dbReference type="GO" id="GO:0046872">
    <property type="term" value="F:metal ion binding"/>
    <property type="evidence" value="ECO:0007669"/>
    <property type="project" value="UniProtKB-KW"/>
</dbReference>
<evidence type="ECO:0000313" key="6">
    <source>
        <dbReference type="EMBL" id="KAH7112702.1"/>
    </source>
</evidence>
<dbReference type="Pfam" id="PF04828">
    <property type="entry name" value="GFA"/>
    <property type="match status" value="1"/>
</dbReference>
<keyword evidence="7" id="KW-1185">Reference proteome</keyword>
<evidence type="ECO:0000313" key="7">
    <source>
        <dbReference type="Proteomes" id="UP000738349"/>
    </source>
</evidence>
<dbReference type="EMBL" id="JAGMUV010000037">
    <property type="protein sequence ID" value="KAH7112702.1"/>
    <property type="molecule type" value="Genomic_DNA"/>
</dbReference>
<dbReference type="PROSITE" id="PS51891">
    <property type="entry name" value="CENP_V_GFA"/>
    <property type="match status" value="1"/>
</dbReference>
<accession>A0A9P9D571</accession>
<protein>
    <submittedName>
        <fullName evidence="6">Glutathione-dependent formaldehyde-activating GFA</fullName>
    </submittedName>
</protein>
<sequence>MSSSATTSQSLGPTPKTITGGCLCSSLRYEIMFPPSHDFVENTCVCQCTQCRKQTGGFFYASYSVPTKSLKWTSGTADKLKKYHATDNISRGFCGNCGSFLFWYPDGRNMISLAIGSVDPLYLFGEGAEETGNGAVPKEGFGRVLCSGLGNIAFCSNDIKGITDEMPLLLRGKRYQGDSSDP</sequence>
<keyword evidence="4" id="KW-0456">Lyase</keyword>
<dbReference type="PANTHER" id="PTHR33337:SF40">
    <property type="entry name" value="CENP-V_GFA DOMAIN-CONTAINING PROTEIN-RELATED"/>
    <property type="match status" value="1"/>
</dbReference>